<feature type="domain" description="Response regulatory" evidence="2">
    <location>
        <begin position="7"/>
        <end position="139"/>
    </location>
</feature>
<dbReference type="PANTHER" id="PTHR44520">
    <property type="entry name" value="RESPONSE REGULATOR RCP1-RELATED"/>
    <property type="match status" value="1"/>
</dbReference>
<evidence type="ECO:0000313" key="3">
    <source>
        <dbReference type="EMBL" id="MBW3466838.1"/>
    </source>
</evidence>
<evidence type="ECO:0000259" key="2">
    <source>
        <dbReference type="PROSITE" id="PS50110"/>
    </source>
</evidence>
<keyword evidence="4" id="KW-1185">Reference proteome</keyword>
<feature type="modified residue" description="4-aspartylphosphate" evidence="1">
    <location>
        <position position="69"/>
    </location>
</feature>
<keyword evidence="1" id="KW-0597">Phosphoprotein</keyword>
<protein>
    <submittedName>
        <fullName evidence="3">Response regulator</fullName>
    </submittedName>
</protein>
<accession>A0A951IWJ3</accession>
<proteinExistence type="predicted"/>
<comment type="caution">
    <text evidence="3">The sequence shown here is derived from an EMBL/GenBank/DDBJ whole genome shotgun (WGS) entry which is preliminary data.</text>
</comment>
<dbReference type="PANTHER" id="PTHR44520:SF2">
    <property type="entry name" value="RESPONSE REGULATOR RCP1"/>
    <property type="match status" value="1"/>
</dbReference>
<evidence type="ECO:0000313" key="4">
    <source>
        <dbReference type="Proteomes" id="UP000727490"/>
    </source>
</evidence>
<dbReference type="Pfam" id="PF00072">
    <property type="entry name" value="Response_reg"/>
    <property type="match status" value="1"/>
</dbReference>
<dbReference type="InterPro" id="IPR052893">
    <property type="entry name" value="TCS_response_regulator"/>
</dbReference>
<gene>
    <name evidence="3" type="ORF">EGN73_03285</name>
</gene>
<dbReference type="PROSITE" id="PS50110">
    <property type="entry name" value="RESPONSE_REGULATORY"/>
    <property type="match status" value="1"/>
</dbReference>
<evidence type="ECO:0000256" key="1">
    <source>
        <dbReference type="PROSITE-ProRule" id="PRU00169"/>
    </source>
</evidence>
<organism evidence="3 4">
    <name type="scientific">Arthrospiribacter ruber</name>
    <dbReference type="NCBI Taxonomy" id="2487934"/>
    <lineage>
        <taxon>Bacteria</taxon>
        <taxon>Pseudomonadati</taxon>
        <taxon>Bacteroidota</taxon>
        <taxon>Cytophagia</taxon>
        <taxon>Cytophagales</taxon>
        <taxon>Cyclobacteriaceae</taxon>
        <taxon>Arthrospiribacter</taxon>
    </lineage>
</organism>
<dbReference type="RefSeq" id="WP_219287055.1">
    <property type="nucleotide sequence ID" value="NZ_RPHB01000002.1"/>
</dbReference>
<dbReference type="InterPro" id="IPR001789">
    <property type="entry name" value="Sig_transdc_resp-reg_receiver"/>
</dbReference>
<dbReference type="GO" id="GO:0000160">
    <property type="term" value="P:phosphorelay signal transduction system"/>
    <property type="evidence" value="ECO:0007669"/>
    <property type="project" value="InterPro"/>
</dbReference>
<sequence length="139" mass="16381">MEKRIREVILIDDDHVLNKVNTWIFRKLGFSHEITSLGNGDEALLYVSEIYNSIKISTKQEKHILILLDLNMPIMTGWEFIEKFKSFDESFKNLFKIIILTSSYNPDDIELSNQYEEIVGFENKPLSLEGLKVIMERYF</sequence>
<reference evidence="3 4" key="1">
    <citation type="journal article" date="2020" name="Syst. Appl. Microbiol.">
        <title>Arthrospiribacter ruber gen. nov., sp. nov., a novel bacterium isolated from Arthrospira cultures.</title>
        <authorList>
            <person name="Waleron M."/>
            <person name="Misztak A."/>
            <person name="Waleron M.M."/>
            <person name="Furmaniak M."/>
            <person name="Mrozik A."/>
            <person name="Waleron K."/>
        </authorList>
    </citation>
    <scope>NUCLEOTIDE SEQUENCE [LARGE SCALE GENOMIC DNA]</scope>
    <source>
        <strain evidence="3 4">DPMB0001</strain>
    </source>
</reference>
<dbReference type="SMART" id="SM00448">
    <property type="entry name" value="REC"/>
    <property type="match status" value="1"/>
</dbReference>
<dbReference type="EMBL" id="RPHB01000002">
    <property type="protein sequence ID" value="MBW3466838.1"/>
    <property type="molecule type" value="Genomic_DNA"/>
</dbReference>
<dbReference type="AlphaFoldDB" id="A0A951IWJ3"/>
<name>A0A951IWJ3_9BACT</name>
<dbReference type="Proteomes" id="UP000727490">
    <property type="component" value="Unassembled WGS sequence"/>
</dbReference>